<dbReference type="GO" id="GO:0048367">
    <property type="term" value="P:shoot system development"/>
    <property type="evidence" value="ECO:0007669"/>
    <property type="project" value="UniProtKB-ARBA"/>
</dbReference>
<keyword evidence="4" id="KW-0812">Transmembrane</keyword>
<dbReference type="GO" id="GO:0005886">
    <property type="term" value="C:plasma membrane"/>
    <property type="evidence" value="ECO:0007669"/>
    <property type="project" value="UniProtKB-SubCell"/>
</dbReference>
<keyword evidence="5" id="KW-1133">Transmembrane helix</keyword>
<protein>
    <submittedName>
        <fullName evidence="9">Uncharacterized protein</fullName>
    </submittedName>
</protein>
<reference evidence="9 10" key="1">
    <citation type="journal article" date="2022" name="Nat. Genet.">
        <title>Improved pea reference genome and pan-genome highlight genomic features and evolutionary characteristics.</title>
        <authorList>
            <person name="Yang T."/>
            <person name="Liu R."/>
            <person name="Luo Y."/>
            <person name="Hu S."/>
            <person name="Wang D."/>
            <person name="Wang C."/>
            <person name="Pandey M.K."/>
            <person name="Ge S."/>
            <person name="Xu Q."/>
            <person name="Li N."/>
            <person name="Li G."/>
            <person name="Huang Y."/>
            <person name="Saxena R.K."/>
            <person name="Ji Y."/>
            <person name="Li M."/>
            <person name="Yan X."/>
            <person name="He Y."/>
            <person name="Liu Y."/>
            <person name="Wang X."/>
            <person name="Xiang C."/>
            <person name="Varshney R.K."/>
            <person name="Ding H."/>
            <person name="Gao S."/>
            <person name="Zong X."/>
        </authorList>
    </citation>
    <scope>NUCLEOTIDE SEQUENCE [LARGE SCALE GENOMIC DNA]</scope>
    <source>
        <strain evidence="9 10">cv. Zhongwan 6</strain>
    </source>
</reference>
<comment type="subcellular location">
    <subcellularLocation>
        <location evidence="1">Cell membrane</location>
        <topology evidence="1">Single-pass membrane protein</topology>
    </subcellularLocation>
</comment>
<keyword evidence="6" id="KW-0472">Membrane</keyword>
<dbReference type="PANTHER" id="PTHR47596:SF10">
    <property type="entry name" value="ROTUNDIFOLIA-LIKE PROTEIN"/>
    <property type="match status" value="1"/>
</dbReference>
<sequence>MDEKWKLSKKEKSSASSTKSSIFSRSCSTRGSTSKSPLLSKSLSQKCSSTSNNSNNNNLPRSYSQKSPSIGKKCTNIAKEQKARFYIMRRCVAIHTMSPPPSSFPRAVHPTRFYFGHFFFSFCSAAAMPSFDFDSSTTAMSSSAAAPAKSYFH</sequence>
<dbReference type="PANTHER" id="PTHR47596">
    <property type="entry name" value="DVL13"/>
    <property type="match status" value="1"/>
</dbReference>
<evidence type="ECO:0000256" key="3">
    <source>
        <dbReference type="ARBA" id="ARBA00022475"/>
    </source>
</evidence>
<evidence type="ECO:0000256" key="7">
    <source>
        <dbReference type="ARBA" id="ARBA00024340"/>
    </source>
</evidence>
<evidence type="ECO:0000256" key="4">
    <source>
        <dbReference type="ARBA" id="ARBA00022692"/>
    </source>
</evidence>
<dbReference type="AlphaFoldDB" id="A0A9D5A280"/>
<evidence type="ECO:0000313" key="10">
    <source>
        <dbReference type="Proteomes" id="UP001058974"/>
    </source>
</evidence>
<gene>
    <name evidence="9" type="ORF">KIW84_075661</name>
</gene>
<evidence type="ECO:0000313" key="9">
    <source>
        <dbReference type="EMBL" id="KAI5390425.1"/>
    </source>
</evidence>
<comment type="caution">
    <text evidence="9">The sequence shown here is derived from an EMBL/GenBank/DDBJ whole genome shotgun (WGS) entry which is preliminary data.</text>
</comment>
<dbReference type="Gramene" id="Psat07G0566100-T1">
    <property type="protein sequence ID" value="KAI5390425.1"/>
    <property type="gene ID" value="KIW84_075661"/>
</dbReference>
<evidence type="ECO:0000256" key="8">
    <source>
        <dbReference type="SAM" id="MobiDB-lite"/>
    </source>
</evidence>
<organism evidence="9 10">
    <name type="scientific">Pisum sativum</name>
    <name type="common">Garden pea</name>
    <name type="synonym">Lathyrus oleraceus</name>
    <dbReference type="NCBI Taxonomy" id="3888"/>
    <lineage>
        <taxon>Eukaryota</taxon>
        <taxon>Viridiplantae</taxon>
        <taxon>Streptophyta</taxon>
        <taxon>Embryophyta</taxon>
        <taxon>Tracheophyta</taxon>
        <taxon>Spermatophyta</taxon>
        <taxon>Magnoliopsida</taxon>
        <taxon>eudicotyledons</taxon>
        <taxon>Gunneridae</taxon>
        <taxon>Pentapetalae</taxon>
        <taxon>rosids</taxon>
        <taxon>fabids</taxon>
        <taxon>Fabales</taxon>
        <taxon>Fabaceae</taxon>
        <taxon>Papilionoideae</taxon>
        <taxon>50 kb inversion clade</taxon>
        <taxon>NPAAA clade</taxon>
        <taxon>Hologalegina</taxon>
        <taxon>IRL clade</taxon>
        <taxon>Fabeae</taxon>
        <taxon>Lathyrus</taxon>
    </lineage>
</organism>
<feature type="region of interest" description="Disordered" evidence="8">
    <location>
        <begin position="1"/>
        <end position="72"/>
    </location>
</feature>
<dbReference type="InterPro" id="IPR012552">
    <property type="entry name" value="DVL"/>
</dbReference>
<keyword evidence="10" id="KW-1185">Reference proteome</keyword>
<proteinExistence type="inferred from homology"/>
<dbReference type="InterPro" id="IPR052692">
    <property type="entry name" value="DVL_RTFL_polypeptides"/>
</dbReference>
<evidence type="ECO:0000256" key="1">
    <source>
        <dbReference type="ARBA" id="ARBA00004162"/>
    </source>
</evidence>
<comment type="similarity">
    <text evidence="7">Belongs to the DVL/RTFL small polypeptides family.</text>
</comment>
<dbReference type="EMBL" id="JAMSHJ010000007">
    <property type="protein sequence ID" value="KAI5390425.1"/>
    <property type="molecule type" value="Genomic_DNA"/>
</dbReference>
<keyword evidence="2" id="KW-0217">Developmental protein</keyword>
<feature type="compositionally biased region" description="Basic and acidic residues" evidence="8">
    <location>
        <begin position="1"/>
        <end position="13"/>
    </location>
</feature>
<evidence type="ECO:0000256" key="5">
    <source>
        <dbReference type="ARBA" id="ARBA00022989"/>
    </source>
</evidence>
<dbReference type="Proteomes" id="UP001058974">
    <property type="component" value="Chromosome 7"/>
</dbReference>
<evidence type="ECO:0000256" key="2">
    <source>
        <dbReference type="ARBA" id="ARBA00022473"/>
    </source>
</evidence>
<accession>A0A9D5A280</accession>
<dbReference type="GO" id="GO:0008285">
    <property type="term" value="P:negative regulation of cell population proliferation"/>
    <property type="evidence" value="ECO:0007669"/>
    <property type="project" value="InterPro"/>
</dbReference>
<feature type="compositionally biased region" description="Low complexity" evidence="8">
    <location>
        <begin position="14"/>
        <end position="64"/>
    </location>
</feature>
<name>A0A9D5A280_PEA</name>
<keyword evidence="3" id="KW-1003">Cell membrane</keyword>
<evidence type="ECO:0000256" key="6">
    <source>
        <dbReference type="ARBA" id="ARBA00023136"/>
    </source>
</evidence>
<dbReference type="Pfam" id="PF08137">
    <property type="entry name" value="DVL"/>
    <property type="match status" value="1"/>
</dbReference>